<feature type="compositionally biased region" description="Gly residues" evidence="3">
    <location>
        <begin position="87"/>
        <end position="97"/>
    </location>
</feature>
<feature type="domain" description="Putative zinc-finger" evidence="4">
    <location>
        <begin position="10"/>
        <end position="38"/>
    </location>
</feature>
<feature type="compositionally biased region" description="Low complexity" evidence="3">
    <location>
        <begin position="352"/>
        <end position="368"/>
    </location>
</feature>
<keyword evidence="2" id="KW-0804">Transcription</keyword>
<dbReference type="AlphaFoldDB" id="A0A4Y3R8M2"/>
<sequence>MTPAEHHLGDRLAALVDGELGHDARERVLAHLATCAGCKAEADEQRRLKDVFAGTAPPPPSAGLLARLQGLPAGGDLLPGGSEDGDGPGSPGDGPGSSAGPAEPALLETSGIRTPDGAPWAFGPPAGGGFPTGGRGRSPLTPQRGFRIHEPARAERAERSASRGRRFAFAAAGAFSLAALALGGTLASGAGTSTVAQGDGSGASAGPVRSASSNGGGSSRDTRRRGTDETRGSAGEDDGALRSLSASALAAGAVRGISRPGSRYGVETATPSLLSLVDAPPRGPLQRPVDASLTTALGRGPAPQGLTLSSSPPGLAAAPSLTGGHSLLTPRPYRAPSALSTQDPAPPRARQDPAPLSSAAAVSASGSPRFPGPPAGG</sequence>
<feature type="compositionally biased region" description="Basic and acidic residues" evidence="3">
    <location>
        <begin position="147"/>
        <end position="161"/>
    </location>
</feature>
<name>A0A4Y3R8M2_STRCI</name>
<evidence type="ECO:0000256" key="3">
    <source>
        <dbReference type="SAM" id="MobiDB-lite"/>
    </source>
</evidence>
<keyword evidence="6" id="KW-1185">Reference proteome</keyword>
<organism evidence="5 6">
    <name type="scientific">Streptomyces cacaoi</name>
    <dbReference type="NCBI Taxonomy" id="1898"/>
    <lineage>
        <taxon>Bacteria</taxon>
        <taxon>Bacillati</taxon>
        <taxon>Actinomycetota</taxon>
        <taxon>Actinomycetes</taxon>
        <taxon>Kitasatosporales</taxon>
        <taxon>Streptomycetaceae</taxon>
        <taxon>Streptomyces</taxon>
    </lineage>
</organism>
<gene>
    <name evidence="5" type="ORF">SCA03_47310</name>
</gene>
<dbReference type="InterPro" id="IPR041916">
    <property type="entry name" value="Anti_sigma_zinc_sf"/>
</dbReference>
<dbReference type="OrthoDB" id="3743969at2"/>
<proteinExistence type="predicted"/>
<comment type="caution">
    <text evidence="5">The sequence shown here is derived from an EMBL/GenBank/DDBJ whole genome shotgun (WGS) entry which is preliminary data.</text>
</comment>
<reference evidence="5 6" key="1">
    <citation type="submission" date="2019-06" db="EMBL/GenBank/DDBJ databases">
        <title>Whole genome shotgun sequence of Streptomyces cacaoi subsp. cacaoi NBRC 12748.</title>
        <authorList>
            <person name="Hosoyama A."/>
            <person name="Uohara A."/>
            <person name="Ohji S."/>
            <person name="Ichikawa N."/>
        </authorList>
    </citation>
    <scope>NUCLEOTIDE SEQUENCE [LARGE SCALE GENOMIC DNA]</scope>
    <source>
        <strain evidence="5 6">NBRC 12748</strain>
    </source>
</reference>
<feature type="compositionally biased region" description="Low complexity" evidence="3">
    <location>
        <begin position="68"/>
        <end position="81"/>
    </location>
</feature>
<accession>A0A4Y3R8M2</accession>
<feature type="region of interest" description="Disordered" evidence="3">
    <location>
        <begin position="194"/>
        <end position="241"/>
    </location>
</feature>
<dbReference type="EMBL" id="BJMM01000028">
    <property type="protein sequence ID" value="GEB52180.1"/>
    <property type="molecule type" value="Genomic_DNA"/>
</dbReference>
<dbReference type="Pfam" id="PF13490">
    <property type="entry name" value="zf-HC2"/>
    <property type="match status" value="1"/>
</dbReference>
<dbReference type="RefSeq" id="WP_030883407.1">
    <property type="nucleotide sequence ID" value="NZ_BJMM01000028.1"/>
</dbReference>
<feature type="compositionally biased region" description="Low complexity" evidence="3">
    <location>
        <begin position="115"/>
        <end position="124"/>
    </location>
</feature>
<feature type="compositionally biased region" description="Gly residues" evidence="3">
    <location>
        <begin position="125"/>
        <end position="136"/>
    </location>
</feature>
<dbReference type="Gene3D" id="1.10.10.1320">
    <property type="entry name" value="Anti-sigma factor, zinc-finger domain"/>
    <property type="match status" value="1"/>
</dbReference>
<evidence type="ECO:0000313" key="5">
    <source>
        <dbReference type="EMBL" id="GEB52180.1"/>
    </source>
</evidence>
<feature type="region of interest" description="Disordered" evidence="3">
    <location>
        <begin position="52"/>
        <end position="161"/>
    </location>
</feature>
<evidence type="ECO:0000259" key="4">
    <source>
        <dbReference type="Pfam" id="PF13490"/>
    </source>
</evidence>
<feature type="compositionally biased region" description="Basic and acidic residues" evidence="3">
    <location>
        <begin position="220"/>
        <end position="231"/>
    </location>
</feature>
<keyword evidence="1" id="KW-0805">Transcription regulation</keyword>
<evidence type="ECO:0000313" key="6">
    <source>
        <dbReference type="Proteomes" id="UP000319210"/>
    </source>
</evidence>
<feature type="region of interest" description="Disordered" evidence="3">
    <location>
        <begin position="275"/>
        <end position="377"/>
    </location>
</feature>
<evidence type="ECO:0000256" key="2">
    <source>
        <dbReference type="ARBA" id="ARBA00023163"/>
    </source>
</evidence>
<dbReference type="InterPro" id="IPR027383">
    <property type="entry name" value="Znf_put"/>
</dbReference>
<dbReference type="Proteomes" id="UP000319210">
    <property type="component" value="Unassembled WGS sequence"/>
</dbReference>
<evidence type="ECO:0000256" key="1">
    <source>
        <dbReference type="ARBA" id="ARBA00023015"/>
    </source>
</evidence>
<feature type="compositionally biased region" description="Low complexity" evidence="3">
    <location>
        <begin position="305"/>
        <end position="324"/>
    </location>
</feature>
<protein>
    <submittedName>
        <fullName evidence="5">Membrane protein</fullName>
    </submittedName>
</protein>